<feature type="region of interest" description="Disordered" evidence="2">
    <location>
        <begin position="167"/>
        <end position="186"/>
    </location>
</feature>
<name>A0A9D3RHR1_ANGAN</name>
<feature type="region of interest" description="Disordered" evidence="2">
    <location>
        <begin position="683"/>
        <end position="709"/>
    </location>
</feature>
<accession>A0A9D3RHR1</accession>
<feature type="region of interest" description="Disordered" evidence="2">
    <location>
        <begin position="560"/>
        <end position="579"/>
    </location>
</feature>
<dbReference type="GO" id="GO:0036312">
    <property type="term" value="F:phosphatidylinositol 3-kinase regulatory subunit binding"/>
    <property type="evidence" value="ECO:0007669"/>
    <property type="project" value="TreeGrafter"/>
</dbReference>
<comment type="caution">
    <text evidence="4">The sequence shown here is derived from an EMBL/GenBank/DDBJ whole genome shotgun (WGS) entry which is preliminary data.</text>
</comment>
<evidence type="ECO:0000259" key="3">
    <source>
        <dbReference type="PROSITE" id="PS51376"/>
    </source>
</evidence>
<dbReference type="AlphaFoldDB" id="A0A9D3RHR1"/>
<feature type="compositionally biased region" description="Pro residues" evidence="2">
    <location>
        <begin position="784"/>
        <end position="802"/>
    </location>
</feature>
<dbReference type="GO" id="GO:0005102">
    <property type="term" value="F:signaling receptor binding"/>
    <property type="evidence" value="ECO:0007669"/>
    <property type="project" value="TreeGrafter"/>
</dbReference>
<evidence type="ECO:0000256" key="1">
    <source>
        <dbReference type="ARBA" id="ARBA00022553"/>
    </source>
</evidence>
<feature type="region of interest" description="Disordered" evidence="2">
    <location>
        <begin position="729"/>
        <end position="811"/>
    </location>
</feature>
<organism evidence="4 5">
    <name type="scientific">Anguilla anguilla</name>
    <name type="common">European freshwater eel</name>
    <name type="synonym">Muraena anguilla</name>
    <dbReference type="NCBI Taxonomy" id="7936"/>
    <lineage>
        <taxon>Eukaryota</taxon>
        <taxon>Metazoa</taxon>
        <taxon>Chordata</taxon>
        <taxon>Craniata</taxon>
        <taxon>Vertebrata</taxon>
        <taxon>Euteleostomi</taxon>
        <taxon>Actinopterygii</taxon>
        <taxon>Neopterygii</taxon>
        <taxon>Teleostei</taxon>
        <taxon>Anguilliformes</taxon>
        <taxon>Anguillidae</taxon>
        <taxon>Anguilla</taxon>
    </lineage>
</organism>
<feature type="region of interest" description="Disordered" evidence="2">
    <location>
        <begin position="516"/>
        <end position="546"/>
    </location>
</feature>
<dbReference type="InterPro" id="IPR041340">
    <property type="entry name" value="PIK3AP1_TIR"/>
</dbReference>
<dbReference type="SMART" id="SM01282">
    <property type="entry name" value="DBB"/>
    <property type="match status" value="1"/>
</dbReference>
<dbReference type="InterPro" id="IPR017893">
    <property type="entry name" value="DBB_domain"/>
</dbReference>
<dbReference type="Proteomes" id="UP001044222">
    <property type="component" value="Chromosome 18"/>
</dbReference>
<feature type="compositionally biased region" description="Polar residues" evidence="2">
    <location>
        <begin position="762"/>
        <end position="771"/>
    </location>
</feature>
<protein>
    <recommendedName>
        <fullName evidence="3">DBB domain-containing protein</fullName>
    </recommendedName>
</protein>
<dbReference type="InterPro" id="IPR035897">
    <property type="entry name" value="Toll_tir_struct_dom_sf"/>
</dbReference>
<evidence type="ECO:0000313" key="5">
    <source>
        <dbReference type="Proteomes" id="UP001044222"/>
    </source>
</evidence>
<reference evidence="4" key="1">
    <citation type="submission" date="2021-01" db="EMBL/GenBank/DDBJ databases">
        <title>A chromosome-scale assembly of European eel, Anguilla anguilla.</title>
        <authorList>
            <person name="Henkel C."/>
            <person name="Jong-Raadsen S.A."/>
            <person name="Dufour S."/>
            <person name="Weltzien F.-A."/>
            <person name="Palstra A.P."/>
            <person name="Pelster B."/>
            <person name="Spaink H.P."/>
            <person name="Van Den Thillart G.E."/>
            <person name="Jansen H."/>
            <person name="Zahm M."/>
            <person name="Klopp C."/>
            <person name="Cedric C."/>
            <person name="Louis A."/>
            <person name="Berthelot C."/>
            <person name="Parey E."/>
            <person name="Roest Crollius H."/>
            <person name="Montfort J."/>
            <person name="Robinson-Rechavi M."/>
            <person name="Bucao C."/>
            <person name="Bouchez O."/>
            <person name="Gislard M."/>
            <person name="Lluch J."/>
            <person name="Milhes M."/>
            <person name="Lampietro C."/>
            <person name="Lopez Roques C."/>
            <person name="Donnadieu C."/>
            <person name="Braasch I."/>
            <person name="Desvignes T."/>
            <person name="Postlethwait J."/>
            <person name="Bobe J."/>
            <person name="Guiguen Y."/>
            <person name="Dirks R."/>
        </authorList>
    </citation>
    <scope>NUCLEOTIDE SEQUENCE</scope>
    <source>
        <strain evidence="4">Tag_6206</strain>
        <tissue evidence="4">Liver</tissue>
    </source>
</reference>
<dbReference type="GO" id="GO:0005829">
    <property type="term" value="C:cytosol"/>
    <property type="evidence" value="ECO:0007669"/>
    <property type="project" value="TreeGrafter"/>
</dbReference>
<dbReference type="PANTHER" id="PTHR16267">
    <property type="entry name" value="BANK1/PIK3AP1 FAMILY MEMBER"/>
    <property type="match status" value="1"/>
</dbReference>
<feature type="compositionally biased region" description="Acidic residues" evidence="2">
    <location>
        <begin position="521"/>
        <end position="537"/>
    </location>
</feature>
<feature type="domain" description="DBB" evidence="3">
    <location>
        <begin position="211"/>
        <end position="347"/>
    </location>
</feature>
<dbReference type="PANTHER" id="PTHR16267:SF12">
    <property type="entry name" value="PHOSPHOINOSITIDE 3-KINASE ADAPTER PROTEIN 1"/>
    <property type="match status" value="1"/>
</dbReference>
<feature type="compositionally biased region" description="Low complexity" evidence="2">
    <location>
        <begin position="752"/>
        <end position="761"/>
    </location>
</feature>
<dbReference type="Pfam" id="PF14545">
    <property type="entry name" value="DBB"/>
    <property type="match status" value="1"/>
</dbReference>
<feature type="compositionally biased region" description="Acidic residues" evidence="2">
    <location>
        <begin position="174"/>
        <end position="186"/>
    </location>
</feature>
<gene>
    <name evidence="4" type="ORF">ANANG_G00299340</name>
</gene>
<evidence type="ECO:0000313" key="4">
    <source>
        <dbReference type="EMBL" id="KAG5831011.1"/>
    </source>
</evidence>
<evidence type="ECO:0000256" key="2">
    <source>
        <dbReference type="SAM" id="MobiDB-lite"/>
    </source>
</evidence>
<dbReference type="Pfam" id="PF18567">
    <property type="entry name" value="TIR_3"/>
    <property type="match status" value="1"/>
</dbReference>
<dbReference type="EMBL" id="JAFIRN010000018">
    <property type="protein sequence ID" value="KAG5831011.1"/>
    <property type="molecule type" value="Genomic_DNA"/>
</dbReference>
<dbReference type="InterPro" id="IPR052446">
    <property type="entry name" value="B-cell_PI3K-Signaling_Adptrs"/>
</dbReference>
<proteinExistence type="predicted"/>
<keyword evidence="1" id="KW-0597">Phosphoprotein</keyword>
<dbReference type="Gene3D" id="3.40.50.10140">
    <property type="entry name" value="Toll/interleukin-1 receptor homology (TIR) domain"/>
    <property type="match status" value="1"/>
</dbReference>
<dbReference type="PROSITE" id="PS51376">
    <property type="entry name" value="DBB"/>
    <property type="match status" value="1"/>
</dbReference>
<sequence>MDHTVMTEPVTSESSSRCEVLIVYMSEAEEWAVYLQNVLRFSRKFNDKSVVLHLLQASTALREREQALVRASSSIVLLMSAAFLDLQDNPEVLKTYQKVFCPPNKMVLLFCGVSESEMLEEHFQHWHAWRKLYSDDDPALYVSTVLESISDAAVGELEVETEYDASVTETGAELGDEPEPGAELWEEPEPGAELWDEPEPGRSFQETCLTIQPDRIQCGSQVNIFIILRCKMDCQARAEVEFSCQDSAPKREPGTFENDYTVRVKAPDMPSGMVLVSLYCNDSVICSRPIAYFTSMGELSSCLENITNPLDFMCQAFNITSNSTEALDNLLTESLRSRIPTRGLHIFGVSQVEEENMSTYQRSEELPTLLHFAAKFGLRKLAALLLQCPGALQAYSVANRYGDYPNNVAEKHGFSNLRQFMDEYVETADMLKSHIQDSIAQEGEEEVYESMSAASRDMLMKFSLNPGCSEEIYESMLELDPDCVEDLYEDMEKMRHEALNPEEALLRKFLLGKGDKFSTENEGEEEKEDEQEEEERGEEGRGEWRRTVYDTVDELLSYVPDVTNRPPAPIPRPTVTTQPEDNKTYISRVFHEKPVGHRTTLTPGGLYSVPARPVRDRLSTTTYDPYAGMRTPGQRQLISLQERVKVGALNVEDAVLEFKSWQQNQERRSQSLRYQQENLKRLRDSITRRHKEKGRTGKDIEITGPLPRGLRGDASLQVECCVYETAPHAMTLPPASNPPARSMQRGSWHNGSISSVSSEGSNRLSTLSFSSGADGDLDDSVDFPIPPRPPRSDPPPILPPAGPARVPRKDS</sequence>
<keyword evidence="5" id="KW-1185">Reference proteome</keyword>